<accession>A0A285J0S2</accession>
<proteinExistence type="predicted"/>
<gene>
    <name evidence="1" type="ORF">SAMN05421748_114175</name>
</gene>
<dbReference type="Proteomes" id="UP000219612">
    <property type="component" value="Unassembled WGS sequence"/>
</dbReference>
<dbReference type="EMBL" id="OBDY01000014">
    <property type="protein sequence ID" value="SNY53798.1"/>
    <property type="molecule type" value="Genomic_DNA"/>
</dbReference>
<evidence type="ECO:0000313" key="2">
    <source>
        <dbReference type="Proteomes" id="UP000219612"/>
    </source>
</evidence>
<reference evidence="1 2" key="1">
    <citation type="submission" date="2017-09" db="EMBL/GenBank/DDBJ databases">
        <authorList>
            <person name="Ehlers B."/>
            <person name="Leendertz F.H."/>
        </authorList>
    </citation>
    <scope>NUCLEOTIDE SEQUENCE [LARGE SCALE GENOMIC DNA]</scope>
    <source>
        <strain evidence="1 2">CGMCC 4.6857</strain>
    </source>
</reference>
<organism evidence="1 2">
    <name type="scientific">Paractinoplanes atraurantiacus</name>
    <dbReference type="NCBI Taxonomy" id="1036182"/>
    <lineage>
        <taxon>Bacteria</taxon>
        <taxon>Bacillati</taxon>
        <taxon>Actinomycetota</taxon>
        <taxon>Actinomycetes</taxon>
        <taxon>Micromonosporales</taxon>
        <taxon>Micromonosporaceae</taxon>
        <taxon>Paractinoplanes</taxon>
    </lineage>
</organism>
<dbReference type="AlphaFoldDB" id="A0A285J0S2"/>
<protein>
    <submittedName>
        <fullName evidence="1">Uncharacterized protein</fullName>
    </submittedName>
</protein>
<sequence length="145" mass="14893">MPGMPFTDYFLAPDDVIAGAALGDGGPVSTELPTVEAKGVDPVVNLGHLEAILTGRPYDVVVAQPRQGRPVGDVSGEQIIVAVTDTLRDALAAATPAALEGAGARLAATEELAGADPAGVTDFLRRLAGLAGRADGWHLYCYWAL</sequence>
<evidence type="ECO:0000313" key="1">
    <source>
        <dbReference type="EMBL" id="SNY53798.1"/>
    </source>
</evidence>
<keyword evidence="2" id="KW-1185">Reference proteome</keyword>
<name>A0A285J0S2_9ACTN</name>